<feature type="site" description="Increases nucleophilicity of active site Cys" evidence="7">
    <location>
        <position position="441"/>
    </location>
</feature>
<comment type="cofactor">
    <cofactor evidence="1 7">
        <name>Mg(2+)</name>
        <dbReference type="ChEBI" id="CHEBI:18420"/>
    </cofactor>
</comment>
<comment type="pathway">
    <text evidence="7">Cofactor biosynthesis; adenosylcobalamin biosynthesis; cob(II)yrinate a,c-diamide from sirohydrochlorin (anaerobic route): step 10/10.</text>
</comment>
<dbReference type="InterPro" id="IPR004484">
    <property type="entry name" value="CbiA/CobB_synth"/>
</dbReference>
<feature type="domain" description="CobQ/CobB/MinD/ParA nucleotide binding" evidence="8">
    <location>
        <begin position="9"/>
        <end position="195"/>
    </location>
</feature>
<dbReference type="HAMAP" id="MF_00027">
    <property type="entry name" value="CobB_CbiA"/>
    <property type="match status" value="1"/>
</dbReference>
<dbReference type="EMBL" id="AP025628">
    <property type="protein sequence ID" value="BDG61565.1"/>
    <property type="molecule type" value="Genomic_DNA"/>
</dbReference>
<dbReference type="InterPro" id="IPR011698">
    <property type="entry name" value="GATase_3"/>
</dbReference>
<dbReference type="GO" id="GO:0009236">
    <property type="term" value="P:cobalamin biosynthetic process"/>
    <property type="evidence" value="ECO:0007669"/>
    <property type="project" value="UniProtKB-UniRule"/>
</dbReference>
<dbReference type="GO" id="GO:0005524">
    <property type="term" value="F:ATP binding"/>
    <property type="evidence" value="ECO:0007669"/>
    <property type="project" value="UniProtKB-UniRule"/>
</dbReference>
<comment type="catalytic activity">
    <reaction evidence="7">
        <text>cob(II)yrinate + 2 L-glutamine + 2 ATP + 2 H2O = cob(II)yrinate a,c diamide + 2 L-glutamate + 2 ADP + 2 phosphate + 2 H(+)</text>
        <dbReference type="Rhea" id="RHEA:26289"/>
        <dbReference type="ChEBI" id="CHEBI:15377"/>
        <dbReference type="ChEBI" id="CHEBI:15378"/>
        <dbReference type="ChEBI" id="CHEBI:29985"/>
        <dbReference type="ChEBI" id="CHEBI:30616"/>
        <dbReference type="ChEBI" id="CHEBI:43474"/>
        <dbReference type="ChEBI" id="CHEBI:58359"/>
        <dbReference type="ChEBI" id="CHEBI:58537"/>
        <dbReference type="ChEBI" id="CHEBI:58894"/>
        <dbReference type="ChEBI" id="CHEBI:456216"/>
        <dbReference type="EC" id="6.3.5.11"/>
    </reaction>
</comment>
<dbReference type="Pfam" id="PF07685">
    <property type="entry name" value="GATase_3"/>
    <property type="match status" value="1"/>
</dbReference>
<feature type="domain" description="CobB/CobQ-like glutamine amidotransferase" evidence="9">
    <location>
        <begin position="255"/>
        <end position="447"/>
    </location>
</feature>
<evidence type="ECO:0000256" key="7">
    <source>
        <dbReference type="HAMAP-Rule" id="MF_00027"/>
    </source>
</evidence>
<dbReference type="NCBIfam" id="NF002204">
    <property type="entry name" value="PRK01077.1"/>
    <property type="match status" value="1"/>
</dbReference>
<keyword evidence="6 7" id="KW-0315">Glutamine amidotransferase</keyword>
<keyword evidence="5 7" id="KW-0460">Magnesium</keyword>
<proteinExistence type="inferred from homology"/>
<sequence length="478" mass="50912">MAVMRVPRLVVAGTESGAGKTTVALGLMRALRRRGLRVQPFKVGPDYIDPTYHTAATGRPSRNLDGWMCGEDLVRALFARAAGPADVAVIEGVMGLFDSAGPATDSGSTAEVARWLDAPVILVVDASGMARSAAAMVRGYATFDPGVRIAGVVFNRVGSPGHFELLRESLAAYGGPPALGYLPRADGLQAPERHLGLVPVLDPRAMAPYLDRVADAVAATVDLDRVLAIARAAGPVTVPDGAGPFPDRPAPGCCRIAIARDAAFHFYYEDGLDLLAALGVEWAPFSPLAGESIPPGTDALYLGGGFPEVYRAELSAHDKLRADVQAAHRAGMPVYAECGGLMYLSRAIVDPDGQVWPMAGLLPVSARMQPRLAALGYARATFLQETLLGSPGDEVLGHEFHWSVTDPHPPDWPPAYRFRGRRVDGKEDGFARPALLASYLHLHFVANPHAARRFVQAAARYRAVRLDRERAAARPVTG</sequence>
<evidence type="ECO:0000256" key="4">
    <source>
        <dbReference type="ARBA" id="ARBA00022840"/>
    </source>
</evidence>
<keyword evidence="2 7" id="KW-0436">Ligase</keyword>
<dbReference type="PANTHER" id="PTHR43873">
    <property type="entry name" value="COBYRINATE A,C-DIAMIDE SYNTHASE"/>
    <property type="match status" value="1"/>
</dbReference>
<evidence type="ECO:0000313" key="11">
    <source>
        <dbReference type="Proteomes" id="UP001163687"/>
    </source>
</evidence>
<reference evidence="10" key="1">
    <citation type="submission" date="2022-03" db="EMBL/GenBank/DDBJ databases">
        <title>Complete genome sequence of Caldinitratiruptor microaerophilus.</title>
        <authorList>
            <person name="Mukaiyama R."/>
            <person name="Nishiyama T."/>
            <person name="Ueda K."/>
        </authorList>
    </citation>
    <scope>NUCLEOTIDE SEQUENCE</scope>
    <source>
        <strain evidence="10">JCM 16183</strain>
    </source>
</reference>
<dbReference type="KEGG" id="cmic:caldi_26550"/>
<dbReference type="CDD" id="cd03130">
    <property type="entry name" value="GATase1_CobB"/>
    <property type="match status" value="1"/>
</dbReference>
<name>A0AA35G8Z3_9FIRM</name>
<evidence type="ECO:0000256" key="6">
    <source>
        <dbReference type="ARBA" id="ARBA00022962"/>
    </source>
</evidence>
<keyword evidence="11" id="KW-1185">Reference proteome</keyword>
<comment type="domain">
    <text evidence="7">Comprises of two domains. The C-terminal domain contains the binding site for glutamine and catalyzes the hydrolysis of this substrate to glutamate and ammonia. The N-terminal domain is anticipated to bind ATP and cobyrinate and catalyzes the ultimate synthesis of the diamide product. The ammonia produced via the glutaminase domain is probably translocated to the adjacent domain via a molecular tunnel, where it reacts with an activated intermediate.</text>
</comment>
<dbReference type="PANTHER" id="PTHR43873:SF1">
    <property type="entry name" value="COBYRINATE A,C-DIAMIDE SYNTHASE"/>
    <property type="match status" value="1"/>
</dbReference>
<dbReference type="AlphaFoldDB" id="A0AA35G8Z3"/>
<feature type="active site" description="Nucleophile" evidence="7">
    <location>
        <position position="338"/>
    </location>
</feature>
<evidence type="ECO:0000256" key="5">
    <source>
        <dbReference type="ARBA" id="ARBA00022842"/>
    </source>
</evidence>
<evidence type="ECO:0000259" key="8">
    <source>
        <dbReference type="Pfam" id="PF01656"/>
    </source>
</evidence>
<keyword evidence="3 7" id="KW-0547">Nucleotide-binding</keyword>
<dbReference type="CDD" id="cd05388">
    <property type="entry name" value="CobB_N"/>
    <property type="match status" value="1"/>
</dbReference>
<dbReference type="Gene3D" id="3.40.50.880">
    <property type="match status" value="1"/>
</dbReference>
<comment type="function">
    <text evidence="7">Catalyzes the ATP-dependent amidation of the two carboxylate groups at positions a and c of cobyrinate, using either L-glutamine or ammonia as the nitrogen source.</text>
</comment>
<comment type="miscellaneous">
    <text evidence="7">The a and c carboxylates of cobyrinate are activated for nucleophilic attack via formation of a phosphorylated intermediate by ATP. CbiA catalyzes first the amidation of the c-carboxylate, and then that of the a-carboxylate.</text>
</comment>
<evidence type="ECO:0000256" key="2">
    <source>
        <dbReference type="ARBA" id="ARBA00022598"/>
    </source>
</evidence>
<organism evidence="10 11">
    <name type="scientific">Caldinitratiruptor microaerophilus</name>
    <dbReference type="NCBI Taxonomy" id="671077"/>
    <lineage>
        <taxon>Bacteria</taxon>
        <taxon>Bacillati</taxon>
        <taxon>Bacillota</taxon>
        <taxon>Clostridia</taxon>
        <taxon>Eubacteriales</taxon>
        <taxon>Symbiobacteriaceae</taxon>
        <taxon>Caldinitratiruptor</taxon>
    </lineage>
</organism>
<evidence type="ECO:0000259" key="9">
    <source>
        <dbReference type="Pfam" id="PF07685"/>
    </source>
</evidence>
<keyword evidence="7" id="KW-0169">Cobalamin biosynthesis</keyword>
<dbReference type="NCBIfam" id="TIGR00379">
    <property type="entry name" value="cobB"/>
    <property type="match status" value="1"/>
</dbReference>
<evidence type="ECO:0000313" key="10">
    <source>
        <dbReference type="EMBL" id="BDG61565.1"/>
    </source>
</evidence>
<evidence type="ECO:0000256" key="1">
    <source>
        <dbReference type="ARBA" id="ARBA00001946"/>
    </source>
</evidence>
<keyword evidence="4 7" id="KW-0067">ATP-binding</keyword>
<accession>A0AA35G8Z3</accession>
<dbReference type="InterPro" id="IPR029062">
    <property type="entry name" value="Class_I_gatase-like"/>
</dbReference>
<dbReference type="Pfam" id="PF01656">
    <property type="entry name" value="CbiA"/>
    <property type="match status" value="1"/>
</dbReference>
<dbReference type="PROSITE" id="PS51274">
    <property type="entry name" value="GATASE_COBBQ"/>
    <property type="match status" value="1"/>
</dbReference>
<dbReference type="Proteomes" id="UP001163687">
    <property type="component" value="Chromosome"/>
</dbReference>
<dbReference type="SUPFAM" id="SSF52317">
    <property type="entry name" value="Class I glutamine amidotransferase-like"/>
    <property type="match status" value="1"/>
</dbReference>
<protein>
    <recommendedName>
        <fullName evidence="7">Cobyrinate a,c-diamide synthase</fullName>
        <ecNumber evidence="7">6.3.5.11</ecNumber>
    </recommendedName>
    <alternativeName>
        <fullName evidence="7">Cobyrinic acid a,c-diamide synthetase</fullName>
    </alternativeName>
</protein>
<dbReference type="EC" id="6.3.5.11" evidence="7"/>
<dbReference type="SUPFAM" id="SSF52540">
    <property type="entry name" value="P-loop containing nucleoside triphosphate hydrolases"/>
    <property type="match status" value="1"/>
</dbReference>
<dbReference type="InterPro" id="IPR027417">
    <property type="entry name" value="P-loop_NTPase"/>
</dbReference>
<dbReference type="GO" id="GO:0042242">
    <property type="term" value="F:cobyrinic acid a,c-diamide synthase activity"/>
    <property type="evidence" value="ECO:0007669"/>
    <property type="project" value="UniProtKB-UniRule"/>
</dbReference>
<evidence type="ECO:0000256" key="3">
    <source>
        <dbReference type="ARBA" id="ARBA00022741"/>
    </source>
</evidence>
<dbReference type="InterPro" id="IPR002586">
    <property type="entry name" value="CobQ/CobB/MinD/ParA_Nub-bd_dom"/>
</dbReference>
<gene>
    <name evidence="7" type="primary">cbiA</name>
    <name evidence="10" type="ORF">caldi_26550</name>
</gene>
<dbReference type="Gene3D" id="3.40.50.300">
    <property type="entry name" value="P-loop containing nucleotide triphosphate hydrolases"/>
    <property type="match status" value="2"/>
</dbReference>
<comment type="similarity">
    <text evidence="7">Belongs to the CobB/CbiA family.</text>
</comment>